<evidence type="ECO:0000313" key="3">
    <source>
        <dbReference type="EMBL" id="UYQ95768.1"/>
    </source>
</evidence>
<keyword evidence="4" id="KW-1185">Reference proteome</keyword>
<accession>A0ABY6J7V4</accession>
<protein>
    <submittedName>
        <fullName evidence="3">Endonuclease/exonuclease/phosphatase family protein</fullName>
    </submittedName>
</protein>
<keyword evidence="3" id="KW-0540">Nuclease</keyword>
<dbReference type="RefSeq" id="WP_264283452.1">
    <property type="nucleotide sequence ID" value="NZ_CP107006.1"/>
</dbReference>
<dbReference type="Proteomes" id="UP001162741">
    <property type="component" value="Chromosome"/>
</dbReference>
<organism evidence="3 4">
    <name type="scientific">Chitinophaga horti</name>
    <dbReference type="NCBI Taxonomy" id="2920382"/>
    <lineage>
        <taxon>Bacteria</taxon>
        <taxon>Pseudomonadati</taxon>
        <taxon>Bacteroidota</taxon>
        <taxon>Chitinophagia</taxon>
        <taxon>Chitinophagales</taxon>
        <taxon>Chitinophagaceae</taxon>
        <taxon>Chitinophaga</taxon>
    </lineage>
</organism>
<dbReference type="EMBL" id="CP107006">
    <property type="protein sequence ID" value="UYQ95768.1"/>
    <property type="molecule type" value="Genomic_DNA"/>
</dbReference>
<evidence type="ECO:0000256" key="1">
    <source>
        <dbReference type="SAM" id="SignalP"/>
    </source>
</evidence>
<dbReference type="Gene3D" id="3.60.10.10">
    <property type="entry name" value="Endonuclease/exonuclease/phosphatase"/>
    <property type="match status" value="1"/>
</dbReference>
<feature type="signal peptide" evidence="1">
    <location>
        <begin position="1"/>
        <end position="20"/>
    </location>
</feature>
<sequence length="281" mass="31925">MSKLYRLLFLFLLPAFGAVAQAPFKILSYNILEGMKTDTTKGKQEFVAWVKDKDPDILALQECNGFTQKTLEELAASYGHPYAVIVKENGYPTGLTSKYPIAAIQKVNENMTHGFIMAKIEQFNILVLHLNPHLYKKRRAEIAQVIKNISLQADKKNWVIMGDFNSHSPKDKERMTNNRIVGVLKNAETKNPKIANLVNGETIDFTIQQAMLDAGFTDAGLYHHDKTKAATGKGVIVTDSRIDYIYVSKDLDKKLQRCAFIYDDFTKKYSDHRPIMMELKN</sequence>
<proteinExistence type="predicted"/>
<feature type="domain" description="Endonuclease/exonuclease/phosphatase" evidence="2">
    <location>
        <begin position="27"/>
        <end position="272"/>
    </location>
</feature>
<keyword evidence="1" id="KW-0732">Signal</keyword>
<evidence type="ECO:0000313" key="4">
    <source>
        <dbReference type="Proteomes" id="UP001162741"/>
    </source>
</evidence>
<dbReference type="GO" id="GO:0004519">
    <property type="term" value="F:endonuclease activity"/>
    <property type="evidence" value="ECO:0007669"/>
    <property type="project" value="UniProtKB-KW"/>
</dbReference>
<dbReference type="InterPro" id="IPR005135">
    <property type="entry name" value="Endo/exonuclease/phosphatase"/>
</dbReference>
<keyword evidence="3" id="KW-0255">Endonuclease</keyword>
<evidence type="ECO:0000259" key="2">
    <source>
        <dbReference type="Pfam" id="PF03372"/>
    </source>
</evidence>
<gene>
    <name evidence="3" type="ORF">MKQ68_11710</name>
</gene>
<dbReference type="Pfam" id="PF03372">
    <property type="entry name" value="Exo_endo_phos"/>
    <property type="match status" value="1"/>
</dbReference>
<dbReference type="PANTHER" id="PTHR14859:SF1">
    <property type="entry name" value="PGAP2-INTERACTING PROTEIN"/>
    <property type="match status" value="1"/>
</dbReference>
<dbReference type="InterPro" id="IPR036691">
    <property type="entry name" value="Endo/exonu/phosph_ase_sf"/>
</dbReference>
<keyword evidence="3" id="KW-0378">Hydrolase</keyword>
<dbReference type="SUPFAM" id="SSF56219">
    <property type="entry name" value="DNase I-like"/>
    <property type="match status" value="1"/>
</dbReference>
<dbReference type="PANTHER" id="PTHR14859">
    <property type="entry name" value="CALCOFLUOR WHITE HYPERSENSITIVE PROTEIN PRECURSOR"/>
    <property type="match status" value="1"/>
</dbReference>
<feature type="chain" id="PRO_5045583297" evidence="1">
    <location>
        <begin position="21"/>
        <end position="281"/>
    </location>
</feature>
<reference evidence="3" key="1">
    <citation type="submission" date="2022-10" db="EMBL/GenBank/DDBJ databases">
        <title>Chitinophaga sp. nov., isolated from soil.</title>
        <authorList>
            <person name="Jeon C.O."/>
        </authorList>
    </citation>
    <scope>NUCLEOTIDE SEQUENCE</scope>
    <source>
        <strain evidence="3">R8</strain>
    </source>
</reference>
<name>A0ABY6J7V4_9BACT</name>
<dbReference type="InterPro" id="IPR051916">
    <property type="entry name" value="GPI-anchor_lipid_remodeler"/>
</dbReference>